<evidence type="ECO:0000313" key="10">
    <source>
        <dbReference type="EMBL" id="CCI46113.1"/>
    </source>
</evidence>
<sequence length="486" mass="55400">MRNHCIIGIAAIVLVTLSNNGGCHDIDDQVFRQTASDPAVWLDEGVMAKGEFHDWEEQKTFCFHNNATLRIRLDPLDSKPGSVCSYLLQLQRIVGSTPMLPSIIQNALDLTIYTAKIGLCENCVNDCPLTEGYRFNDTQILILSPYHSPCITIRTYKKPLLATSPPTISYVFSFYTGVLSTLYIQNFICGIILYYASTKLARSRTFHYILGASIGICFSAGLALYLLSRQTRSFTKMIPGITLLQSVSSIFSIALPFTSFVIIPSTYRFLTWILRSFVYLWEIESLFGIPHFGKLYFAVFGLIGCVFVWWYQWGATPKEVDADPERCPQDPDEIEEIGKLDPVFPLTFSQLYLSRILRLLGIVFLLQSTSSTEVSLLVILLVSMSRVFEIIGLIMYFWYHYEKPGKHSVLISTKDFEEQAVSETEKALKELQNYIRTHPDALDTVKEENEIRLRRFAKGRNHLDVAMRRPTRGKETRSNKRSCVMQ</sequence>
<evidence type="ECO:0000256" key="9">
    <source>
        <dbReference type="SAM" id="SignalP"/>
    </source>
</evidence>
<dbReference type="OrthoDB" id="509138at2759"/>
<evidence type="ECO:0000256" key="8">
    <source>
        <dbReference type="SAM" id="Phobius"/>
    </source>
</evidence>
<evidence type="ECO:0000256" key="7">
    <source>
        <dbReference type="ARBA" id="ARBA00023242"/>
    </source>
</evidence>
<protein>
    <recommendedName>
        <fullName evidence="12">TRP C-terminal domain-containing protein</fullName>
    </recommendedName>
</protein>
<feature type="transmembrane region" description="Helical" evidence="8">
    <location>
        <begin position="208"/>
        <end position="227"/>
    </location>
</feature>
<dbReference type="Pfam" id="PF10225">
    <property type="entry name" value="NEMP"/>
    <property type="match status" value="1"/>
</dbReference>
<gene>
    <name evidence="10" type="ORF">BN9_070420</name>
</gene>
<keyword evidence="5 8" id="KW-1133">Transmembrane helix</keyword>
<keyword evidence="4 9" id="KW-0732">Signal</keyword>
<keyword evidence="7" id="KW-0539">Nucleus</keyword>
<evidence type="ECO:0008006" key="12">
    <source>
        <dbReference type="Google" id="ProtNLM"/>
    </source>
</evidence>
<dbReference type="GO" id="GO:0005637">
    <property type="term" value="C:nuclear inner membrane"/>
    <property type="evidence" value="ECO:0007669"/>
    <property type="project" value="UniProtKB-SubCell"/>
</dbReference>
<dbReference type="PANTHER" id="PTHR13598:SF1">
    <property type="entry name" value="AT07567P-RELATED"/>
    <property type="match status" value="1"/>
</dbReference>
<dbReference type="EMBL" id="CAIX01000117">
    <property type="protein sequence ID" value="CCI46113.1"/>
    <property type="molecule type" value="Genomic_DNA"/>
</dbReference>
<keyword evidence="3 8" id="KW-0812">Transmembrane</keyword>
<dbReference type="AlphaFoldDB" id="A0A024GIE6"/>
<evidence type="ECO:0000313" key="11">
    <source>
        <dbReference type="Proteomes" id="UP000053237"/>
    </source>
</evidence>
<comment type="subcellular location">
    <subcellularLocation>
        <location evidence="1">Nucleus inner membrane</location>
        <topology evidence="1">Multi-pass membrane protein</topology>
        <orientation evidence="1">Nucleoplasmic side</orientation>
    </subcellularLocation>
</comment>
<dbReference type="PANTHER" id="PTHR13598">
    <property type="entry name" value="AT07567P-RELATED"/>
    <property type="match status" value="1"/>
</dbReference>
<feature type="signal peptide" evidence="9">
    <location>
        <begin position="1"/>
        <end position="23"/>
    </location>
</feature>
<evidence type="ECO:0000256" key="6">
    <source>
        <dbReference type="ARBA" id="ARBA00023136"/>
    </source>
</evidence>
<evidence type="ECO:0000256" key="2">
    <source>
        <dbReference type="ARBA" id="ARBA00005748"/>
    </source>
</evidence>
<comment type="similarity">
    <text evidence="2">Belongs to the NEMP family.</text>
</comment>
<keyword evidence="11" id="KW-1185">Reference proteome</keyword>
<feature type="transmembrane region" description="Helical" evidence="8">
    <location>
        <begin position="247"/>
        <end position="274"/>
    </location>
</feature>
<organism evidence="10 11">
    <name type="scientific">Albugo candida</name>
    <dbReference type="NCBI Taxonomy" id="65357"/>
    <lineage>
        <taxon>Eukaryota</taxon>
        <taxon>Sar</taxon>
        <taxon>Stramenopiles</taxon>
        <taxon>Oomycota</taxon>
        <taxon>Peronosporomycetes</taxon>
        <taxon>Albuginales</taxon>
        <taxon>Albuginaceae</taxon>
        <taxon>Albugo</taxon>
    </lineage>
</organism>
<feature type="transmembrane region" description="Helical" evidence="8">
    <location>
        <begin position="378"/>
        <end position="399"/>
    </location>
</feature>
<feature type="transmembrane region" description="Helical" evidence="8">
    <location>
        <begin position="172"/>
        <end position="196"/>
    </location>
</feature>
<feature type="transmembrane region" description="Helical" evidence="8">
    <location>
        <begin position="295"/>
        <end position="313"/>
    </location>
</feature>
<keyword evidence="6 8" id="KW-0472">Membrane</keyword>
<dbReference type="Proteomes" id="UP000053237">
    <property type="component" value="Unassembled WGS sequence"/>
</dbReference>
<name>A0A024GIE6_9STRA</name>
<reference evidence="10 11" key="1">
    <citation type="submission" date="2012-05" db="EMBL/GenBank/DDBJ databases">
        <title>Recombination and specialization in a pathogen metapopulation.</title>
        <authorList>
            <person name="Gardiner A."/>
            <person name="Kemen E."/>
            <person name="Schultz-Larsen T."/>
            <person name="MacLean D."/>
            <person name="Van Oosterhout C."/>
            <person name="Jones J.D.G."/>
        </authorList>
    </citation>
    <scope>NUCLEOTIDE SEQUENCE [LARGE SCALE GENOMIC DNA]</scope>
    <source>
        <strain evidence="10 11">Ac Nc2</strain>
    </source>
</reference>
<dbReference type="STRING" id="65357.A0A024GIE6"/>
<evidence type="ECO:0000256" key="3">
    <source>
        <dbReference type="ARBA" id="ARBA00022692"/>
    </source>
</evidence>
<comment type="caution">
    <text evidence="10">The sequence shown here is derived from an EMBL/GenBank/DDBJ whole genome shotgun (WGS) entry which is preliminary data.</text>
</comment>
<accession>A0A024GIE6</accession>
<feature type="chain" id="PRO_5001529660" description="TRP C-terminal domain-containing protein" evidence="9">
    <location>
        <begin position="24"/>
        <end position="486"/>
    </location>
</feature>
<evidence type="ECO:0000256" key="5">
    <source>
        <dbReference type="ARBA" id="ARBA00022989"/>
    </source>
</evidence>
<dbReference type="InParanoid" id="A0A024GIE6"/>
<proteinExistence type="inferred from homology"/>
<evidence type="ECO:0000256" key="4">
    <source>
        <dbReference type="ARBA" id="ARBA00022729"/>
    </source>
</evidence>
<evidence type="ECO:0000256" key="1">
    <source>
        <dbReference type="ARBA" id="ARBA00004575"/>
    </source>
</evidence>
<dbReference type="InterPro" id="IPR019358">
    <property type="entry name" value="NEMP_fam"/>
</dbReference>